<dbReference type="EMBL" id="KV407456">
    <property type="protein sequence ID" value="KZF24049.1"/>
    <property type="molecule type" value="Genomic_DNA"/>
</dbReference>
<feature type="domain" description="YDG" evidence="2">
    <location>
        <begin position="127"/>
        <end position="262"/>
    </location>
</feature>
<keyword evidence="4" id="KW-1185">Reference proteome</keyword>
<gene>
    <name evidence="3" type="ORF">L228DRAFT_281161</name>
</gene>
<sequence>MPLSREELRAQARYIREKLGPLVIRDGADILHRDSLENVEAFFSELARTEVDIDILRFTRIDKALLEMSAMGSRWPTYLVDMAESTVREWEKRLGDIRHLRTALWAPSGRMVSKEKKGWLVDKGDPAKAHVVGHNWIRAGDWWIKPACAFRDGAIDNPKGGITADDDGAYAILLSGKEELEGSEPNSIIYRPDPTDPKRFKLMKNLELRMPVRMLRSWRLQSVWGPRAGVRYDGLYRVTGWSTKLEDGLITFTFYLGRNEDQPPMSQVMRHPTAEEIDDWKDYQEIKSQFRGIGLASPPSEKQWLMDSARDSGYFSRRASKE</sequence>
<dbReference type="AlphaFoldDB" id="A0A165HX37"/>
<name>A0A165HX37_XYLHT</name>
<dbReference type="InterPro" id="IPR036987">
    <property type="entry name" value="SRA-YDG_sf"/>
</dbReference>
<evidence type="ECO:0000256" key="1">
    <source>
        <dbReference type="ARBA" id="ARBA00023242"/>
    </source>
</evidence>
<dbReference type="Proteomes" id="UP000076632">
    <property type="component" value="Unassembled WGS sequence"/>
</dbReference>
<dbReference type="RefSeq" id="XP_018189604.1">
    <property type="nucleotide sequence ID" value="XM_018335872.1"/>
</dbReference>
<dbReference type="InterPro" id="IPR003105">
    <property type="entry name" value="SRA_YDG"/>
</dbReference>
<evidence type="ECO:0000313" key="3">
    <source>
        <dbReference type="EMBL" id="KZF24049.1"/>
    </source>
</evidence>
<organism evidence="3 4">
    <name type="scientific">Xylona heveae (strain CBS 132557 / TC161)</name>
    <dbReference type="NCBI Taxonomy" id="1328760"/>
    <lineage>
        <taxon>Eukaryota</taxon>
        <taxon>Fungi</taxon>
        <taxon>Dikarya</taxon>
        <taxon>Ascomycota</taxon>
        <taxon>Pezizomycotina</taxon>
        <taxon>Xylonomycetes</taxon>
        <taxon>Xylonales</taxon>
        <taxon>Xylonaceae</taxon>
        <taxon>Xylona</taxon>
    </lineage>
</organism>
<dbReference type="Gene3D" id="2.30.280.10">
    <property type="entry name" value="SRA-YDG"/>
    <property type="match status" value="1"/>
</dbReference>
<accession>A0A165HX37</accession>
<keyword evidence="1" id="KW-0539">Nucleus</keyword>
<dbReference type="InParanoid" id="A0A165HX37"/>
<dbReference type="SMART" id="SM00466">
    <property type="entry name" value="SRA"/>
    <property type="match status" value="1"/>
</dbReference>
<dbReference type="SUPFAM" id="SSF88697">
    <property type="entry name" value="PUA domain-like"/>
    <property type="match status" value="1"/>
</dbReference>
<evidence type="ECO:0000313" key="4">
    <source>
        <dbReference type="Proteomes" id="UP000076632"/>
    </source>
</evidence>
<reference evidence="3 4" key="1">
    <citation type="journal article" date="2016" name="Fungal Biol.">
        <title>The genome of Xylona heveae provides a window into fungal endophytism.</title>
        <authorList>
            <person name="Gazis R."/>
            <person name="Kuo A."/>
            <person name="Riley R."/>
            <person name="LaButti K."/>
            <person name="Lipzen A."/>
            <person name="Lin J."/>
            <person name="Amirebrahimi M."/>
            <person name="Hesse C.N."/>
            <person name="Spatafora J.W."/>
            <person name="Henrissat B."/>
            <person name="Hainaut M."/>
            <person name="Grigoriev I.V."/>
            <person name="Hibbett D.S."/>
        </authorList>
    </citation>
    <scope>NUCLEOTIDE SEQUENCE [LARGE SCALE GENOMIC DNA]</scope>
    <source>
        <strain evidence="3 4">TC161</strain>
    </source>
</reference>
<dbReference type="STRING" id="1328760.A0A165HX37"/>
<dbReference type="GeneID" id="28901009"/>
<proteinExistence type="predicted"/>
<dbReference type="OrthoDB" id="3244603at2759"/>
<protein>
    <recommendedName>
        <fullName evidence="2">YDG domain-containing protein</fullName>
    </recommendedName>
</protein>
<evidence type="ECO:0000259" key="2">
    <source>
        <dbReference type="SMART" id="SM00466"/>
    </source>
</evidence>
<dbReference type="Pfam" id="PF02182">
    <property type="entry name" value="SAD_SRA"/>
    <property type="match status" value="1"/>
</dbReference>
<dbReference type="InterPro" id="IPR015947">
    <property type="entry name" value="PUA-like_sf"/>
</dbReference>
<dbReference type="OMA" id="RHRARWI"/>